<evidence type="ECO:0000313" key="3">
    <source>
        <dbReference type="Proteomes" id="UP000245820"/>
    </source>
</evidence>
<evidence type="ECO:0000256" key="1">
    <source>
        <dbReference type="SAM" id="MobiDB-lite"/>
    </source>
</evidence>
<sequence>MQIQSLGSSPAPKLDERPAAVTGQAAVAGRQPIPDTPASVPESTPDREEVSAAVKKLNEAMPPSAQSLEFEIDEDSKEVVVKIIDQNTREVVRQMPSKEALEMAKAIDKMQGLLIRQTA</sequence>
<dbReference type="InterPro" id="IPR005186">
    <property type="entry name" value="FlaG"/>
</dbReference>
<proteinExistence type="predicted"/>
<name>A0A2S2DM29_9BURK</name>
<reference evidence="2 3" key="1">
    <citation type="submission" date="2018-05" db="EMBL/GenBank/DDBJ databases">
        <title>Complete genome sequence of Massilia oculi sp. nov. CCUG 43427T (=DSM 26321T), the type strain of M. oculi, and comparison with genome sequences of other Massilia strains.</title>
        <authorList>
            <person name="Zhu B."/>
        </authorList>
    </citation>
    <scope>NUCLEOTIDE SEQUENCE [LARGE SCALE GENOMIC DNA]</scope>
    <source>
        <strain evidence="2 3">CCUG 43427</strain>
    </source>
</reference>
<dbReference type="Proteomes" id="UP000245820">
    <property type="component" value="Chromosome"/>
</dbReference>
<protein>
    <recommendedName>
        <fullName evidence="4">Flagellar biosynthesis protein FlaG</fullName>
    </recommendedName>
</protein>
<dbReference type="EMBL" id="CP029343">
    <property type="protein sequence ID" value="AWL06404.1"/>
    <property type="molecule type" value="Genomic_DNA"/>
</dbReference>
<evidence type="ECO:0000313" key="2">
    <source>
        <dbReference type="EMBL" id="AWL06404.1"/>
    </source>
</evidence>
<dbReference type="PANTHER" id="PTHR37166">
    <property type="entry name" value="PROTEIN FLAG"/>
    <property type="match status" value="1"/>
</dbReference>
<dbReference type="AlphaFoldDB" id="A0A2S2DM29"/>
<dbReference type="SUPFAM" id="SSF160214">
    <property type="entry name" value="FlaG-like"/>
    <property type="match status" value="1"/>
</dbReference>
<dbReference type="Pfam" id="PF03646">
    <property type="entry name" value="FlaG"/>
    <property type="match status" value="1"/>
</dbReference>
<dbReference type="InterPro" id="IPR035924">
    <property type="entry name" value="FlaG-like_sf"/>
</dbReference>
<dbReference type="Gene3D" id="3.30.160.170">
    <property type="entry name" value="FlaG-like"/>
    <property type="match status" value="1"/>
</dbReference>
<dbReference type="PANTHER" id="PTHR37166:SF1">
    <property type="entry name" value="PROTEIN FLAG"/>
    <property type="match status" value="1"/>
</dbReference>
<evidence type="ECO:0008006" key="4">
    <source>
        <dbReference type="Google" id="ProtNLM"/>
    </source>
</evidence>
<organism evidence="2 3">
    <name type="scientific">Massilia oculi</name>
    <dbReference type="NCBI Taxonomy" id="945844"/>
    <lineage>
        <taxon>Bacteria</taxon>
        <taxon>Pseudomonadati</taxon>
        <taxon>Pseudomonadota</taxon>
        <taxon>Betaproteobacteria</taxon>
        <taxon>Burkholderiales</taxon>
        <taxon>Oxalobacteraceae</taxon>
        <taxon>Telluria group</taxon>
        <taxon>Massilia</taxon>
    </lineage>
</organism>
<gene>
    <name evidence="2" type="ORF">DIR46_19510</name>
</gene>
<dbReference type="OrthoDB" id="8565152at2"/>
<dbReference type="KEGG" id="mtim:DIR46_19510"/>
<keyword evidence="3" id="KW-1185">Reference proteome</keyword>
<feature type="region of interest" description="Disordered" evidence="1">
    <location>
        <begin position="1"/>
        <end position="51"/>
    </location>
</feature>
<dbReference type="RefSeq" id="WP_109346722.1">
    <property type="nucleotide sequence ID" value="NZ_CP029343.1"/>
</dbReference>
<accession>A0A2S2DM29</accession>